<feature type="compositionally biased region" description="Acidic residues" evidence="3">
    <location>
        <begin position="160"/>
        <end position="173"/>
    </location>
</feature>
<dbReference type="SMART" id="SM00066">
    <property type="entry name" value="GAL4"/>
    <property type="match status" value="1"/>
</dbReference>
<feature type="region of interest" description="Disordered" evidence="3">
    <location>
        <begin position="689"/>
        <end position="711"/>
    </location>
</feature>
<accession>D8Q5E2</accession>
<keyword evidence="2" id="KW-0539">Nucleus</keyword>
<evidence type="ECO:0000256" key="3">
    <source>
        <dbReference type="SAM" id="MobiDB-lite"/>
    </source>
</evidence>
<feature type="compositionally biased region" description="Polar residues" evidence="3">
    <location>
        <begin position="791"/>
        <end position="803"/>
    </location>
</feature>
<evidence type="ECO:0000313" key="7">
    <source>
        <dbReference type="Proteomes" id="UP000007431"/>
    </source>
</evidence>
<feature type="region of interest" description="Disordered" evidence="3">
    <location>
        <begin position="791"/>
        <end position="823"/>
    </location>
</feature>
<dbReference type="AlphaFoldDB" id="D8Q5E2"/>
<dbReference type="Proteomes" id="UP000007431">
    <property type="component" value="Unassembled WGS sequence"/>
</dbReference>
<keyword evidence="4" id="KW-0472">Membrane</keyword>
<dbReference type="GO" id="GO:0008270">
    <property type="term" value="F:zinc ion binding"/>
    <property type="evidence" value="ECO:0007669"/>
    <property type="project" value="InterPro"/>
</dbReference>
<dbReference type="PANTHER" id="PTHR46910:SF38">
    <property type="entry name" value="ZN(2)-C6 FUNGAL-TYPE DOMAIN-CONTAINING PROTEIN"/>
    <property type="match status" value="1"/>
</dbReference>
<dbReference type="Pfam" id="PF00172">
    <property type="entry name" value="Zn_clus"/>
    <property type="match status" value="1"/>
</dbReference>
<dbReference type="Gene3D" id="4.10.240.10">
    <property type="entry name" value="Zn(2)-C6 fungal-type DNA-binding domain"/>
    <property type="match status" value="1"/>
</dbReference>
<evidence type="ECO:0000256" key="1">
    <source>
        <dbReference type="ARBA" id="ARBA00022723"/>
    </source>
</evidence>
<dbReference type="InterPro" id="IPR001138">
    <property type="entry name" value="Zn2Cys6_DnaBD"/>
</dbReference>
<feature type="non-terminal residue" evidence="6">
    <location>
        <position position="823"/>
    </location>
</feature>
<evidence type="ECO:0000256" key="2">
    <source>
        <dbReference type="ARBA" id="ARBA00023242"/>
    </source>
</evidence>
<dbReference type="SMART" id="SM00906">
    <property type="entry name" value="Fungal_trans"/>
    <property type="match status" value="1"/>
</dbReference>
<dbReference type="HOGENOM" id="CLU_006019_2_2_1"/>
<evidence type="ECO:0000313" key="6">
    <source>
        <dbReference type="EMBL" id="EFI97394.1"/>
    </source>
</evidence>
<reference evidence="6 7" key="1">
    <citation type="journal article" date="2010" name="Nat. Biotechnol.">
        <title>Genome sequence of the model mushroom Schizophyllum commune.</title>
        <authorList>
            <person name="Ohm R.A."/>
            <person name="de Jong J.F."/>
            <person name="Lugones L.G."/>
            <person name="Aerts A."/>
            <person name="Kothe E."/>
            <person name="Stajich J.E."/>
            <person name="de Vries R.P."/>
            <person name="Record E."/>
            <person name="Levasseur A."/>
            <person name="Baker S.E."/>
            <person name="Bartholomew K.A."/>
            <person name="Coutinho P.M."/>
            <person name="Erdmann S."/>
            <person name="Fowler T.J."/>
            <person name="Gathman A.C."/>
            <person name="Lombard V."/>
            <person name="Henrissat B."/>
            <person name="Knabe N."/>
            <person name="Kuees U."/>
            <person name="Lilly W.W."/>
            <person name="Lindquist E."/>
            <person name="Lucas S."/>
            <person name="Magnuson J.K."/>
            <person name="Piumi F."/>
            <person name="Raudaskoski M."/>
            <person name="Salamov A."/>
            <person name="Schmutz J."/>
            <person name="Schwarze F.W.M.R."/>
            <person name="vanKuyk P.A."/>
            <person name="Horton J.S."/>
            <person name="Grigoriev I.V."/>
            <person name="Woesten H.A.B."/>
        </authorList>
    </citation>
    <scope>NUCLEOTIDE SEQUENCE [LARGE SCALE GENOMIC DNA]</scope>
    <source>
        <strain evidence="7">H4-8 / FGSC 9210</strain>
    </source>
</reference>
<feature type="region of interest" description="Disordered" evidence="3">
    <location>
        <begin position="160"/>
        <end position="185"/>
    </location>
</feature>
<keyword evidence="1" id="KW-0479">Metal-binding</keyword>
<dbReference type="PANTHER" id="PTHR46910">
    <property type="entry name" value="TRANSCRIPTION FACTOR PDR1"/>
    <property type="match status" value="1"/>
</dbReference>
<evidence type="ECO:0000256" key="4">
    <source>
        <dbReference type="SAM" id="Phobius"/>
    </source>
</evidence>
<keyword evidence="4" id="KW-0812">Transmembrane</keyword>
<dbReference type="OMA" id="SMVTYRF"/>
<dbReference type="EMBL" id="GL377306">
    <property type="protein sequence ID" value="EFI97394.1"/>
    <property type="molecule type" value="Genomic_DNA"/>
</dbReference>
<dbReference type="PROSITE" id="PS50048">
    <property type="entry name" value="ZN2_CY6_FUNGAL_2"/>
    <property type="match status" value="1"/>
</dbReference>
<feature type="region of interest" description="Disordered" evidence="3">
    <location>
        <begin position="111"/>
        <end position="143"/>
    </location>
</feature>
<dbReference type="GO" id="GO:0000981">
    <property type="term" value="F:DNA-binding transcription factor activity, RNA polymerase II-specific"/>
    <property type="evidence" value="ECO:0007669"/>
    <property type="project" value="InterPro"/>
</dbReference>
<feature type="region of interest" description="Disordered" evidence="3">
    <location>
        <begin position="1"/>
        <end position="25"/>
    </location>
</feature>
<feature type="compositionally biased region" description="Low complexity" evidence="3">
    <location>
        <begin position="697"/>
        <end position="711"/>
    </location>
</feature>
<evidence type="ECO:0000259" key="5">
    <source>
        <dbReference type="PROSITE" id="PS50048"/>
    </source>
</evidence>
<proteinExistence type="predicted"/>
<dbReference type="InParanoid" id="D8Q5E2"/>
<dbReference type="Pfam" id="PF04082">
    <property type="entry name" value="Fungal_trans"/>
    <property type="match status" value="1"/>
</dbReference>
<sequence>MSVRDSFPPEQPSEGSSAPARRKKRHQTLRACDLCRRKKIRCDGLDGKKIPCTNCADYDLTCTYGTHQYKQPARRIIIADGPPKRYTDALERRLRQVESLLQERCPDVDLVAEFGTPPADPTRASASDPPSPEPSPSGGGQGLSYVDSISLVLKSIIEDDDDTTVADDEDDGPEPALRQSTSKLSLDPFESRYQNKAHETRLFHIIKDIKADYNGEPMRGPEAEVSRPHFSIIQPWESVTPHVYHSQYFFPDPDLLVRLVDAYFDNMNIYFPAFHRMSFVKAVFQDGLHLSNQAFGATLLAMCAVGSRFMADDPRVLADNSNSPASAGWAFFRQVADGRKITLARPTLFDIQFQLVAGQFLAWSTAPQAGWIEAGRGLRYAEDVGAHRRAFYDGVHTPALEVWKRTVWSLIVLEVLLGGCLGRQTALASNQYDLPMPTPVDDEHWGSELDGYTWKQPENVKSVLAGFNIYIKIIRIQDVMLRTIYALKPTRRSAGLPTSYDPKIMSILDAALDECMAQAPPHIQWNPSQADPVLFKYTTALHAYLQYVRIVLHRPFIPSRVEVSHASLVACTEAAHSIARMVEVHRNRSGGHAPLLILMTFAAGIILTLNVWQCRRGGVSGDKHDRFYEEALFCVNFFERHESIWPLANRFKDALKELLSIEQYPSPQEEWRQPPDPRLPVPSEYAPYSDPLRHSYDSVSSTTSSASSPTDYACNQPTTFGGWPLVPPHPNVDLSPTHIPHRVLPRYGAAWEPPQSEWAQAQAHQRADHWPNAPALLIDDWSSYIDTFRQSGRSGGAQMQQAHQLGAHHSHPHSGGDAYMNMM</sequence>
<dbReference type="PROSITE" id="PS00463">
    <property type="entry name" value="ZN2_CY6_FUNGAL_1"/>
    <property type="match status" value="1"/>
</dbReference>
<feature type="transmembrane region" description="Helical" evidence="4">
    <location>
        <begin position="593"/>
        <end position="612"/>
    </location>
</feature>
<dbReference type="GO" id="GO:0003677">
    <property type="term" value="F:DNA binding"/>
    <property type="evidence" value="ECO:0007669"/>
    <property type="project" value="InterPro"/>
</dbReference>
<dbReference type="InterPro" id="IPR050987">
    <property type="entry name" value="AtrR-like"/>
</dbReference>
<feature type="domain" description="Zn(2)-C6 fungal-type" evidence="5">
    <location>
        <begin position="31"/>
        <end position="64"/>
    </location>
</feature>
<gene>
    <name evidence="6" type="ORF">SCHCODRAFT_109190</name>
</gene>
<keyword evidence="4" id="KW-1133">Transmembrane helix</keyword>
<dbReference type="VEuPathDB" id="FungiDB:SCHCODRAFT_01189569"/>
<dbReference type="CDD" id="cd00067">
    <property type="entry name" value="GAL4"/>
    <property type="match status" value="1"/>
</dbReference>
<dbReference type="CDD" id="cd12148">
    <property type="entry name" value="fungal_TF_MHR"/>
    <property type="match status" value="1"/>
</dbReference>
<dbReference type="GO" id="GO:0006351">
    <property type="term" value="P:DNA-templated transcription"/>
    <property type="evidence" value="ECO:0007669"/>
    <property type="project" value="InterPro"/>
</dbReference>
<dbReference type="InterPro" id="IPR007219">
    <property type="entry name" value="XnlR_reg_dom"/>
</dbReference>
<name>D8Q5E2_SCHCM</name>
<organism evidence="7">
    <name type="scientific">Schizophyllum commune (strain H4-8 / FGSC 9210)</name>
    <name type="common">Split gill fungus</name>
    <dbReference type="NCBI Taxonomy" id="578458"/>
    <lineage>
        <taxon>Eukaryota</taxon>
        <taxon>Fungi</taxon>
        <taxon>Dikarya</taxon>
        <taxon>Basidiomycota</taxon>
        <taxon>Agaricomycotina</taxon>
        <taxon>Agaricomycetes</taxon>
        <taxon>Agaricomycetidae</taxon>
        <taxon>Agaricales</taxon>
        <taxon>Schizophyllaceae</taxon>
        <taxon>Schizophyllum</taxon>
    </lineage>
</organism>
<dbReference type="eggNOG" id="ENOG502QSY2">
    <property type="taxonomic scope" value="Eukaryota"/>
</dbReference>
<keyword evidence="7" id="KW-1185">Reference proteome</keyword>
<protein>
    <recommendedName>
        <fullName evidence="5">Zn(2)-C6 fungal-type domain-containing protein</fullName>
    </recommendedName>
</protein>
<dbReference type="SUPFAM" id="SSF57701">
    <property type="entry name" value="Zn2/Cys6 DNA-binding domain"/>
    <property type="match status" value="1"/>
</dbReference>
<dbReference type="InterPro" id="IPR036864">
    <property type="entry name" value="Zn2-C6_fun-type_DNA-bd_sf"/>
</dbReference>